<dbReference type="GO" id="GO:0016020">
    <property type="term" value="C:membrane"/>
    <property type="evidence" value="ECO:0007669"/>
    <property type="project" value="TreeGrafter"/>
</dbReference>
<evidence type="ECO:0000256" key="4">
    <source>
        <dbReference type="ARBA" id="ARBA00038168"/>
    </source>
</evidence>
<evidence type="ECO:0000313" key="7">
    <source>
        <dbReference type="EMBL" id="GAB48198.1"/>
    </source>
</evidence>
<dbReference type="PANTHER" id="PTHR19359">
    <property type="entry name" value="CYTOCHROME B5"/>
    <property type="match status" value="1"/>
</dbReference>
<gene>
    <name evidence="7" type="ORF">MOPEL_067_00470</name>
</gene>
<protein>
    <recommendedName>
        <fullName evidence="6">Cytochrome b5 heme-binding domain-containing protein</fullName>
    </recommendedName>
</protein>
<dbReference type="GO" id="GO:0020037">
    <property type="term" value="F:heme binding"/>
    <property type="evidence" value="ECO:0007669"/>
    <property type="project" value="TreeGrafter"/>
</dbReference>
<keyword evidence="3" id="KW-0408">Iron</keyword>
<dbReference type="InterPro" id="IPR050668">
    <property type="entry name" value="Cytochrome_b5"/>
</dbReference>
<dbReference type="SMART" id="SM01117">
    <property type="entry name" value="Cyt-b5"/>
    <property type="match status" value="1"/>
</dbReference>
<name>H5UR40_9MICO</name>
<comment type="caution">
    <text evidence="7">The sequence shown here is derived from an EMBL/GenBank/DDBJ whole genome shotgun (WGS) entry which is preliminary data.</text>
</comment>
<accession>H5UR40</accession>
<dbReference type="STRING" id="1089455.MOPEL_067_00470"/>
<proteinExistence type="inferred from homology"/>
<keyword evidence="8" id="KW-1185">Reference proteome</keyword>
<evidence type="ECO:0000259" key="6">
    <source>
        <dbReference type="PROSITE" id="PS50255"/>
    </source>
</evidence>
<dbReference type="RefSeq" id="WP_009482096.1">
    <property type="nucleotide sequence ID" value="NZ_BAFE01000047.1"/>
</dbReference>
<evidence type="ECO:0000256" key="5">
    <source>
        <dbReference type="SAM" id="SignalP"/>
    </source>
</evidence>
<dbReference type="EMBL" id="BAFE01000047">
    <property type="protein sequence ID" value="GAB48198.1"/>
    <property type="molecule type" value="Genomic_DNA"/>
</dbReference>
<sequence length="117" mass="11956">MKRILTCGAAVLLTAPLAACGGDDAADAPAAQPPASAASTTYTMADVKQHADPSSCWTIVDGKVYDVTQWIGQHPGGPTRIESLCGNDASGAFSGQHGNDTAPKNRLTTFQIGVLEG</sequence>
<dbReference type="PROSITE" id="PS50255">
    <property type="entry name" value="CYTOCHROME_B5_2"/>
    <property type="match status" value="1"/>
</dbReference>
<dbReference type="eggNOG" id="COG5274">
    <property type="taxonomic scope" value="Bacteria"/>
</dbReference>
<reference evidence="7 8" key="1">
    <citation type="submission" date="2012-02" db="EMBL/GenBank/DDBJ databases">
        <title>Whole genome shotgun sequence of Mobilicoccus pelagius NBRC 104925.</title>
        <authorList>
            <person name="Yoshida Y."/>
            <person name="Hosoyama A."/>
            <person name="Tsuchikane K."/>
            <person name="Katsumata H."/>
            <person name="Yamazaki S."/>
            <person name="Fujita N."/>
        </authorList>
    </citation>
    <scope>NUCLEOTIDE SEQUENCE [LARGE SCALE GENOMIC DNA]</scope>
    <source>
        <strain evidence="7 8">NBRC 104925</strain>
    </source>
</reference>
<dbReference type="Pfam" id="PF00173">
    <property type="entry name" value="Cyt-b5"/>
    <property type="match status" value="1"/>
</dbReference>
<dbReference type="Gene3D" id="3.10.120.10">
    <property type="entry name" value="Cytochrome b5-like heme/steroid binding domain"/>
    <property type="match status" value="1"/>
</dbReference>
<dbReference type="SUPFAM" id="SSF55856">
    <property type="entry name" value="Cytochrome b5-like heme/steroid binding domain"/>
    <property type="match status" value="1"/>
</dbReference>
<keyword evidence="5" id="KW-0732">Signal</keyword>
<dbReference type="GO" id="GO:0046872">
    <property type="term" value="F:metal ion binding"/>
    <property type="evidence" value="ECO:0007669"/>
    <property type="project" value="UniProtKB-KW"/>
</dbReference>
<dbReference type="InterPro" id="IPR036400">
    <property type="entry name" value="Cyt_B5-like_heme/steroid_sf"/>
</dbReference>
<keyword evidence="2" id="KW-0479">Metal-binding</keyword>
<evidence type="ECO:0000256" key="1">
    <source>
        <dbReference type="ARBA" id="ARBA00022617"/>
    </source>
</evidence>
<evidence type="ECO:0000313" key="8">
    <source>
        <dbReference type="Proteomes" id="UP000004367"/>
    </source>
</evidence>
<dbReference type="PRINTS" id="PR00363">
    <property type="entry name" value="CYTOCHROMEB5"/>
</dbReference>
<comment type="similarity">
    <text evidence="4">Belongs to the cytochrome b5 family.</text>
</comment>
<evidence type="ECO:0000256" key="3">
    <source>
        <dbReference type="ARBA" id="ARBA00023004"/>
    </source>
</evidence>
<feature type="chain" id="PRO_5039646651" description="Cytochrome b5 heme-binding domain-containing protein" evidence="5">
    <location>
        <begin position="22"/>
        <end position="117"/>
    </location>
</feature>
<keyword evidence="1" id="KW-0349">Heme</keyword>
<dbReference type="PANTHER" id="PTHR19359:SF95">
    <property type="entry name" value="CYTOCHROME B5 TYPE B"/>
    <property type="match status" value="1"/>
</dbReference>
<feature type="signal peptide" evidence="5">
    <location>
        <begin position="1"/>
        <end position="21"/>
    </location>
</feature>
<feature type="domain" description="Cytochrome b5 heme-binding" evidence="6">
    <location>
        <begin position="39"/>
        <end position="116"/>
    </location>
</feature>
<dbReference type="Proteomes" id="UP000004367">
    <property type="component" value="Unassembled WGS sequence"/>
</dbReference>
<dbReference type="AlphaFoldDB" id="H5UR40"/>
<dbReference type="InterPro" id="IPR001199">
    <property type="entry name" value="Cyt_B5-like_heme/steroid-bd"/>
</dbReference>
<evidence type="ECO:0000256" key="2">
    <source>
        <dbReference type="ARBA" id="ARBA00022723"/>
    </source>
</evidence>
<organism evidence="7 8">
    <name type="scientific">Mobilicoccus pelagius NBRC 104925</name>
    <dbReference type="NCBI Taxonomy" id="1089455"/>
    <lineage>
        <taxon>Bacteria</taxon>
        <taxon>Bacillati</taxon>
        <taxon>Actinomycetota</taxon>
        <taxon>Actinomycetes</taxon>
        <taxon>Micrococcales</taxon>
        <taxon>Dermatophilaceae</taxon>
        <taxon>Mobilicoccus</taxon>
    </lineage>
</organism>